<dbReference type="InterPro" id="IPR029063">
    <property type="entry name" value="SAM-dependent_MTases_sf"/>
</dbReference>
<keyword evidence="1" id="KW-0808">Transferase</keyword>
<sequence length="224" mass="25412">MKNSKEPQYQVCIESAEEYGFERLGLRSSESWIGDPKHLVFRLSRYKFASKMLSGRDHVLEIGCGDAFGTRIVQAEVKKLTAIDFDPIFIDDIKEHMHPSWGFDVHVHDMLDGPVKGDFDALYSLDVLEHIAKNDEHIFLQNAFASLVDNGVAIIGLPSLESQEHASSQSKIGHVNCKSAPQLKSLMEEYFHNVFIFSMNDEVVHTGFHKMAHYLFAVCANRRL</sequence>
<dbReference type="Proteomes" id="UP000193396">
    <property type="component" value="Unassembled WGS sequence"/>
</dbReference>
<proteinExistence type="predicted"/>
<dbReference type="RefSeq" id="WP_085614934.1">
    <property type="nucleotide sequence ID" value="NZ_JFKB01000001.1"/>
</dbReference>
<organism evidence="3 4">
    <name type="scientific">Thalassospira alkalitolerans</name>
    <dbReference type="NCBI Taxonomy" id="1293890"/>
    <lineage>
        <taxon>Bacteria</taxon>
        <taxon>Pseudomonadati</taxon>
        <taxon>Pseudomonadota</taxon>
        <taxon>Alphaproteobacteria</taxon>
        <taxon>Rhodospirillales</taxon>
        <taxon>Thalassospiraceae</taxon>
        <taxon>Thalassospira</taxon>
    </lineage>
</organism>
<dbReference type="Pfam" id="PF13649">
    <property type="entry name" value="Methyltransf_25"/>
    <property type="match status" value="1"/>
</dbReference>
<protein>
    <recommendedName>
        <fullName evidence="2">Methyltransferase domain-containing protein</fullName>
    </recommendedName>
</protein>
<dbReference type="GO" id="GO:0016740">
    <property type="term" value="F:transferase activity"/>
    <property type="evidence" value="ECO:0007669"/>
    <property type="project" value="UniProtKB-KW"/>
</dbReference>
<evidence type="ECO:0000313" key="4">
    <source>
        <dbReference type="Proteomes" id="UP000193396"/>
    </source>
</evidence>
<dbReference type="STRING" id="1293890.TALK_00915"/>
<reference evidence="3 4" key="1">
    <citation type="submission" date="2014-03" db="EMBL/GenBank/DDBJ databases">
        <title>The draft genome sequence of Thalassospira alkalitolerans JCM 18968.</title>
        <authorList>
            <person name="Lai Q."/>
            <person name="Shao Z."/>
        </authorList>
    </citation>
    <scope>NUCLEOTIDE SEQUENCE [LARGE SCALE GENOMIC DNA]</scope>
    <source>
        <strain evidence="3 4">JCM 18968</strain>
    </source>
</reference>
<dbReference type="PANTHER" id="PTHR43861">
    <property type="entry name" value="TRANS-ACONITATE 2-METHYLTRANSFERASE-RELATED"/>
    <property type="match status" value="1"/>
</dbReference>
<evidence type="ECO:0000313" key="3">
    <source>
        <dbReference type="EMBL" id="OSQ50091.1"/>
    </source>
</evidence>
<dbReference type="CDD" id="cd02440">
    <property type="entry name" value="AdoMet_MTases"/>
    <property type="match status" value="1"/>
</dbReference>
<dbReference type="OrthoDB" id="334416at2"/>
<dbReference type="AlphaFoldDB" id="A0A1Y2LFY6"/>
<name>A0A1Y2LFY6_9PROT</name>
<feature type="domain" description="Methyltransferase" evidence="2">
    <location>
        <begin position="59"/>
        <end position="151"/>
    </location>
</feature>
<keyword evidence="4" id="KW-1185">Reference proteome</keyword>
<evidence type="ECO:0000259" key="2">
    <source>
        <dbReference type="Pfam" id="PF13649"/>
    </source>
</evidence>
<gene>
    <name evidence="3" type="ORF">TALK_00915</name>
</gene>
<dbReference type="SUPFAM" id="SSF53335">
    <property type="entry name" value="S-adenosyl-L-methionine-dependent methyltransferases"/>
    <property type="match status" value="1"/>
</dbReference>
<dbReference type="EMBL" id="JFKB01000001">
    <property type="protein sequence ID" value="OSQ50091.1"/>
    <property type="molecule type" value="Genomic_DNA"/>
</dbReference>
<evidence type="ECO:0000256" key="1">
    <source>
        <dbReference type="ARBA" id="ARBA00022679"/>
    </source>
</evidence>
<dbReference type="InterPro" id="IPR041698">
    <property type="entry name" value="Methyltransf_25"/>
</dbReference>
<comment type="caution">
    <text evidence="3">The sequence shown here is derived from an EMBL/GenBank/DDBJ whole genome shotgun (WGS) entry which is preliminary data.</text>
</comment>
<dbReference type="Gene3D" id="3.40.50.150">
    <property type="entry name" value="Vaccinia Virus protein VP39"/>
    <property type="match status" value="1"/>
</dbReference>
<accession>A0A1Y2LFY6</accession>